<dbReference type="SUPFAM" id="SSF56219">
    <property type="entry name" value="DNase I-like"/>
    <property type="match status" value="1"/>
</dbReference>
<dbReference type="GO" id="GO:0070260">
    <property type="term" value="F:5'-tyrosyl-DNA phosphodiesterase activity"/>
    <property type="evidence" value="ECO:0007669"/>
    <property type="project" value="TreeGrafter"/>
</dbReference>
<dbReference type="Pfam" id="PF03372">
    <property type="entry name" value="Exo_endo_phos"/>
    <property type="match status" value="1"/>
</dbReference>
<dbReference type="OrthoDB" id="9975959at2759"/>
<comment type="caution">
    <text evidence="12">The sequence shown here is derived from an EMBL/GenBank/DDBJ whole genome shotgun (WGS) entry which is preliminary data.</text>
</comment>
<comment type="cofactor">
    <cofactor evidence="2">
        <name>Mg(2+)</name>
        <dbReference type="ChEBI" id="CHEBI:18420"/>
    </cofactor>
</comment>
<evidence type="ECO:0000256" key="2">
    <source>
        <dbReference type="ARBA" id="ARBA00001946"/>
    </source>
</evidence>
<dbReference type="InterPro" id="IPR036691">
    <property type="entry name" value="Endo/exonu/phosph_ase_sf"/>
</dbReference>
<dbReference type="CDD" id="cd14672">
    <property type="entry name" value="UBA_ceTYDP2_like"/>
    <property type="match status" value="1"/>
</dbReference>
<reference evidence="12" key="1">
    <citation type="submission" date="2019-05" db="EMBL/GenBank/DDBJ databases">
        <title>Annotation for the trematode Paragonimus heterotremus.</title>
        <authorList>
            <person name="Choi Y.-J."/>
        </authorList>
    </citation>
    <scope>NUCLEOTIDE SEQUENCE</scope>
    <source>
        <strain evidence="12">LC</strain>
    </source>
</reference>
<evidence type="ECO:0000256" key="6">
    <source>
        <dbReference type="ARBA" id="ARBA00022763"/>
    </source>
</evidence>
<keyword evidence="6" id="KW-0227">DNA damage</keyword>
<evidence type="ECO:0000256" key="1">
    <source>
        <dbReference type="ARBA" id="ARBA00001936"/>
    </source>
</evidence>
<keyword evidence="7" id="KW-0378">Hydrolase</keyword>
<dbReference type="GO" id="GO:0006302">
    <property type="term" value="P:double-strand break repair"/>
    <property type="evidence" value="ECO:0007669"/>
    <property type="project" value="TreeGrafter"/>
</dbReference>
<feature type="domain" description="Endonuclease/exonuclease/phosphatase" evidence="11">
    <location>
        <begin position="105"/>
        <end position="186"/>
    </location>
</feature>
<keyword evidence="13" id="KW-1185">Reference proteome</keyword>
<evidence type="ECO:0000313" key="12">
    <source>
        <dbReference type="EMBL" id="KAF5401586.1"/>
    </source>
</evidence>
<gene>
    <name evidence="12" type="ORF">PHET_05362</name>
</gene>
<comment type="subcellular location">
    <subcellularLocation>
        <location evidence="3">Nucleus</location>
        <location evidence="3">PML body</location>
    </subcellularLocation>
</comment>
<dbReference type="GO" id="GO:0003697">
    <property type="term" value="F:single-stranded DNA binding"/>
    <property type="evidence" value="ECO:0007669"/>
    <property type="project" value="TreeGrafter"/>
</dbReference>
<keyword evidence="8" id="KW-0460">Magnesium</keyword>
<evidence type="ECO:0000256" key="7">
    <source>
        <dbReference type="ARBA" id="ARBA00022801"/>
    </source>
</evidence>
<dbReference type="EMBL" id="LUCH01002373">
    <property type="protein sequence ID" value="KAF5401586.1"/>
    <property type="molecule type" value="Genomic_DNA"/>
</dbReference>
<evidence type="ECO:0000256" key="8">
    <source>
        <dbReference type="ARBA" id="ARBA00022842"/>
    </source>
</evidence>
<evidence type="ECO:0000313" key="13">
    <source>
        <dbReference type="Proteomes" id="UP000748531"/>
    </source>
</evidence>
<proteinExistence type="predicted"/>
<evidence type="ECO:0000256" key="10">
    <source>
        <dbReference type="ARBA" id="ARBA00023242"/>
    </source>
</evidence>
<dbReference type="InterPro" id="IPR009060">
    <property type="entry name" value="UBA-like_sf"/>
</dbReference>
<name>A0A8J4WI83_9TREM</name>
<dbReference type="Gene3D" id="1.10.8.10">
    <property type="entry name" value="DNA helicase RuvA subunit, C-terminal domain"/>
    <property type="match status" value="1"/>
</dbReference>
<dbReference type="GO" id="GO:0046872">
    <property type="term" value="F:metal ion binding"/>
    <property type="evidence" value="ECO:0007669"/>
    <property type="project" value="UniProtKB-KW"/>
</dbReference>
<protein>
    <recommendedName>
        <fullName evidence="11">Endonuclease/exonuclease/phosphatase domain-containing protein</fullName>
    </recommendedName>
</protein>
<evidence type="ECO:0000256" key="3">
    <source>
        <dbReference type="ARBA" id="ARBA00004322"/>
    </source>
</evidence>
<dbReference type="GO" id="GO:0005737">
    <property type="term" value="C:cytoplasm"/>
    <property type="evidence" value="ECO:0007669"/>
    <property type="project" value="TreeGrafter"/>
</dbReference>
<dbReference type="Pfam" id="PF14555">
    <property type="entry name" value="UBA_4"/>
    <property type="match status" value="1"/>
</dbReference>
<keyword evidence="9" id="KW-0234">DNA repair</keyword>
<evidence type="ECO:0000256" key="4">
    <source>
        <dbReference type="ARBA" id="ARBA00022722"/>
    </source>
</evidence>
<evidence type="ECO:0000259" key="11">
    <source>
        <dbReference type="Pfam" id="PF03372"/>
    </source>
</evidence>
<dbReference type="InterPro" id="IPR051547">
    <property type="entry name" value="TDP2-like"/>
</dbReference>
<dbReference type="GO" id="GO:0016605">
    <property type="term" value="C:PML body"/>
    <property type="evidence" value="ECO:0007669"/>
    <property type="project" value="UniProtKB-SubCell"/>
</dbReference>
<comment type="cofactor">
    <cofactor evidence="1">
        <name>Mn(2+)</name>
        <dbReference type="ChEBI" id="CHEBI:29035"/>
    </cofactor>
</comment>
<dbReference type="GO" id="GO:0004518">
    <property type="term" value="F:nuclease activity"/>
    <property type="evidence" value="ECO:0007669"/>
    <property type="project" value="UniProtKB-KW"/>
</dbReference>
<organism evidence="12 13">
    <name type="scientific">Paragonimus heterotremus</name>
    <dbReference type="NCBI Taxonomy" id="100268"/>
    <lineage>
        <taxon>Eukaryota</taxon>
        <taxon>Metazoa</taxon>
        <taxon>Spiralia</taxon>
        <taxon>Lophotrochozoa</taxon>
        <taxon>Platyhelminthes</taxon>
        <taxon>Trematoda</taxon>
        <taxon>Digenea</taxon>
        <taxon>Plagiorchiida</taxon>
        <taxon>Troglotremata</taxon>
        <taxon>Troglotrematidae</taxon>
        <taxon>Paragonimus</taxon>
    </lineage>
</organism>
<dbReference type="PANTHER" id="PTHR15822:SF4">
    <property type="entry name" value="TYROSYL-DNA PHOSPHODIESTERASE 2"/>
    <property type="match status" value="1"/>
</dbReference>
<keyword evidence="5" id="KW-0479">Metal-binding</keyword>
<sequence length="221" mass="25032">MFVVDMPRRIVSMDVDPDTTADENVDYLARCSRFAELTSTDNALAMTYLQDRGWDLERAVNDYFEDRGNSRNNSVIFIDLTESNDEPGSNNLVASASKPCTLNVLSWNIDGLDQSNFTARLQTIVSYLRKDLPHVVCFQEVVSTSLEFFRSELAESYDIFSATDDPFADCIHYFVAILIRKHPALIVDRSSFTVSQSIFLLSRTLVATKTDDLEIDHPYSV</sequence>
<keyword evidence="4" id="KW-0540">Nuclease</keyword>
<dbReference type="PANTHER" id="PTHR15822">
    <property type="entry name" value="TRAF AND TNF RECEPTOR-ASSOCIATED PROTEIN"/>
    <property type="match status" value="1"/>
</dbReference>
<dbReference type="AlphaFoldDB" id="A0A8J4WI83"/>
<evidence type="ECO:0000256" key="5">
    <source>
        <dbReference type="ARBA" id="ARBA00022723"/>
    </source>
</evidence>
<dbReference type="Proteomes" id="UP000748531">
    <property type="component" value="Unassembled WGS sequence"/>
</dbReference>
<keyword evidence="10" id="KW-0539">Nucleus</keyword>
<accession>A0A8J4WI83</accession>
<dbReference type="SUPFAM" id="SSF46934">
    <property type="entry name" value="UBA-like"/>
    <property type="match status" value="1"/>
</dbReference>
<dbReference type="Gene3D" id="3.60.10.10">
    <property type="entry name" value="Endonuclease/exonuclease/phosphatase"/>
    <property type="match status" value="1"/>
</dbReference>
<dbReference type="InterPro" id="IPR005135">
    <property type="entry name" value="Endo/exonuclease/phosphatase"/>
</dbReference>
<evidence type="ECO:0000256" key="9">
    <source>
        <dbReference type="ARBA" id="ARBA00023204"/>
    </source>
</evidence>